<dbReference type="InterPro" id="IPR016181">
    <property type="entry name" value="Acyl_CoA_acyltransferase"/>
</dbReference>
<dbReference type="SUPFAM" id="SSF55729">
    <property type="entry name" value="Acyl-CoA N-acyltransferases (Nat)"/>
    <property type="match status" value="2"/>
</dbReference>
<sequence length="335" mass="36620">MRFTSRREVADLLAVEAFEAKASRKRDLDAWCVVFAEGQAELSGGTVDPRALAERLSVEAEGRVQRWLARRAGTICGAAELRPQQHDPAAGFLRLFVTPSARRRGIGSRLLARVAADAGVERIQATVLAGPPGEPFVDGWRVVLRLELHEQRLDQDTLWRCHELAMAAHSDRRLVFWEGAAPAHWVASFGRVMGHVLDAPGAELQMASRAWDTAAVRAWEAGMDGGHLLVGAVVHSPSGDVVGATVTTVQGGEARVAEQHDTAVLPEHRGGGLARWMKARQALRLHELFPTVESVTVTVNRQNASMLAVNQAVGFRLLRERLLVEASTHRLRACF</sequence>
<evidence type="ECO:0000259" key="1">
    <source>
        <dbReference type="PROSITE" id="PS51186"/>
    </source>
</evidence>
<dbReference type="EMBL" id="JAGEPF010000046">
    <property type="protein sequence ID" value="MBO2465465.1"/>
    <property type="molecule type" value="Genomic_DNA"/>
</dbReference>
<dbReference type="InterPro" id="IPR000182">
    <property type="entry name" value="GNAT_dom"/>
</dbReference>
<protein>
    <submittedName>
        <fullName evidence="2">GNAT family N-acetyltransferase</fullName>
    </submittedName>
</protein>
<dbReference type="Pfam" id="PF00583">
    <property type="entry name" value="Acetyltransf_1"/>
    <property type="match status" value="1"/>
</dbReference>
<dbReference type="PROSITE" id="PS51186">
    <property type="entry name" value="GNAT"/>
    <property type="match status" value="1"/>
</dbReference>
<gene>
    <name evidence="2" type="ORF">J4709_48685</name>
</gene>
<dbReference type="Gene3D" id="3.40.630.30">
    <property type="match status" value="1"/>
</dbReference>
<feature type="domain" description="N-acetyltransferase" evidence="1">
    <location>
        <begin position="18"/>
        <end position="149"/>
    </location>
</feature>
<comment type="caution">
    <text evidence="2">The sequence shown here is derived from an EMBL/GenBank/DDBJ whole genome shotgun (WGS) entry which is preliminary data.</text>
</comment>
<reference evidence="2 3" key="1">
    <citation type="submission" date="2021-03" db="EMBL/GenBank/DDBJ databases">
        <title>Actinomadura violae sp. nov., isolated from lichen in Thailand.</title>
        <authorList>
            <person name="Kanchanasin P."/>
            <person name="Saeng-In P."/>
            <person name="Phongsopitanun W."/>
            <person name="Yuki M."/>
            <person name="Kudo T."/>
            <person name="Ohkuma M."/>
            <person name="Tanasupawat S."/>
        </authorList>
    </citation>
    <scope>NUCLEOTIDE SEQUENCE [LARGE SCALE GENOMIC DNA]</scope>
    <source>
        <strain evidence="2 3">LCR2-06</strain>
    </source>
</reference>
<organism evidence="2 3">
    <name type="scientific">Actinomadura violacea</name>
    <dbReference type="NCBI Taxonomy" id="2819934"/>
    <lineage>
        <taxon>Bacteria</taxon>
        <taxon>Bacillati</taxon>
        <taxon>Actinomycetota</taxon>
        <taxon>Actinomycetes</taxon>
        <taxon>Streptosporangiales</taxon>
        <taxon>Thermomonosporaceae</taxon>
        <taxon>Actinomadura</taxon>
    </lineage>
</organism>
<evidence type="ECO:0000313" key="2">
    <source>
        <dbReference type="EMBL" id="MBO2465465.1"/>
    </source>
</evidence>
<proteinExistence type="predicted"/>
<evidence type="ECO:0000313" key="3">
    <source>
        <dbReference type="Proteomes" id="UP000680206"/>
    </source>
</evidence>
<dbReference type="CDD" id="cd04301">
    <property type="entry name" value="NAT_SF"/>
    <property type="match status" value="1"/>
</dbReference>
<dbReference type="Proteomes" id="UP000680206">
    <property type="component" value="Unassembled WGS sequence"/>
</dbReference>
<accession>A0ABS3S8X9</accession>
<keyword evidence="3" id="KW-1185">Reference proteome</keyword>
<name>A0ABS3S8X9_9ACTN</name>